<feature type="chain" id="PRO_5001751198" evidence="1">
    <location>
        <begin position="22"/>
        <end position="198"/>
    </location>
</feature>
<evidence type="ECO:0000313" key="3">
    <source>
        <dbReference type="EMBL" id="KFB77105.1"/>
    </source>
</evidence>
<feature type="signal peptide" evidence="1">
    <location>
        <begin position="1"/>
        <end position="21"/>
    </location>
</feature>
<dbReference type="NCBIfam" id="TIGR02595">
    <property type="entry name" value="PEP_CTERM"/>
    <property type="match status" value="1"/>
</dbReference>
<gene>
    <name evidence="3" type="ORF">AW06_001761</name>
</gene>
<dbReference type="EMBL" id="JDST02000033">
    <property type="protein sequence ID" value="KFB77105.1"/>
    <property type="molecule type" value="Genomic_DNA"/>
</dbReference>
<dbReference type="AlphaFoldDB" id="A0A080M9J2"/>
<evidence type="ECO:0000256" key="1">
    <source>
        <dbReference type="SAM" id="SignalP"/>
    </source>
</evidence>
<organism evidence="3 4">
    <name type="scientific">Candidatus Accumulibacter cognatus</name>
    <dbReference type="NCBI Taxonomy" id="2954383"/>
    <lineage>
        <taxon>Bacteria</taxon>
        <taxon>Pseudomonadati</taxon>
        <taxon>Pseudomonadota</taxon>
        <taxon>Betaproteobacteria</taxon>
        <taxon>Candidatus Accumulibacter</taxon>
    </lineage>
</organism>
<reference evidence="3" key="1">
    <citation type="submission" date="2014-02" db="EMBL/GenBank/DDBJ databases">
        <title>Expanding our view of genomic diversity in Candidatus Accumulibacter clades.</title>
        <authorList>
            <person name="Skennerton C.T."/>
            <person name="Barr J.J."/>
            <person name="Slater F.R."/>
            <person name="Bond P.L."/>
            <person name="Tyson G.W."/>
        </authorList>
    </citation>
    <scope>NUCLEOTIDE SEQUENCE [LARGE SCALE GENOMIC DNA]</scope>
</reference>
<feature type="domain" description="Ice-binding protein C-terminal" evidence="2">
    <location>
        <begin position="174"/>
        <end position="196"/>
    </location>
</feature>
<evidence type="ECO:0000259" key="2">
    <source>
        <dbReference type="Pfam" id="PF07589"/>
    </source>
</evidence>
<dbReference type="InterPro" id="IPR013424">
    <property type="entry name" value="Ice-binding_C"/>
</dbReference>
<name>A0A080M9J2_9PROT</name>
<dbReference type="Proteomes" id="UP000021315">
    <property type="component" value="Unassembled WGS sequence"/>
</dbReference>
<protein>
    <submittedName>
        <fullName evidence="3">PEP-CTERM motif protein</fullName>
    </submittedName>
</protein>
<dbReference type="Pfam" id="PF07589">
    <property type="entry name" value="PEP-CTERM"/>
    <property type="match status" value="1"/>
</dbReference>
<comment type="caution">
    <text evidence="3">The sequence shown here is derived from an EMBL/GenBank/DDBJ whole genome shotgun (WGS) entry which is preliminary data.</text>
</comment>
<sequence length="198" mass="20573">MKRNAMLLATLSIFGVLEANAASVTRDFDEFTSPPVTCCFVDSGVGPTITYSDLTVSSGSSARVMNSGGWANMQTSGDNLYGTLDGSIDLTFVSPVNSFAFDLINGSFAPGFTVNFFDVFGTLLDSDAFSLDSFGSPGSVAHVVASVSGIGRVQIVGNDDFAIDTIVYDTNGHVPEPGSLALAGLALTGFAGLRRRKA</sequence>
<keyword evidence="1" id="KW-0732">Signal</keyword>
<accession>A0A080M9J2</accession>
<proteinExistence type="predicted"/>
<keyword evidence="4" id="KW-1185">Reference proteome</keyword>
<dbReference type="RefSeq" id="WP_273704477.1">
    <property type="nucleotide sequence ID" value="NZ_JDST02000033.1"/>
</dbReference>
<evidence type="ECO:0000313" key="4">
    <source>
        <dbReference type="Proteomes" id="UP000021315"/>
    </source>
</evidence>